<dbReference type="EMBL" id="LAQJ01000223">
    <property type="protein sequence ID" value="KKO19036.1"/>
    <property type="molecule type" value="Genomic_DNA"/>
</dbReference>
<reference evidence="1 2" key="1">
    <citation type="journal article" date="2013" name="BMC Microbiol.">
        <title>Identification of the type II cytochrome c maturation pathway in anammox bacteria by comparative genomics.</title>
        <authorList>
            <person name="Ferousi C."/>
            <person name="Speth D.R."/>
            <person name="Reimann J."/>
            <person name="Op den Camp H.J."/>
            <person name="Allen J.W."/>
            <person name="Keltjens J.T."/>
            <person name="Jetten M.S."/>
        </authorList>
    </citation>
    <scope>NUCLEOTIDE SEQUENCE [LARGE SCALE GENOMIC DNA]</scope>
    <source>
        <strain evidence="1">RU1</strain>
    </source>
</reference>
<dbReference type="Proteomes" id="UP000034954">
    <property type="component" value="Unassembled WGS sequence"/>
</dbReference>
<comment type="caution">
    <text evidence="1">The sequence shown here is derived from an EMBL/GenBank/DDBJ whole genome shotgun (WGS) entry which is preliminary data.</text>
</comment>
<accession>A0A0M2UVL9</accession>
<gene>
    <name evidence="1" type="ORF">BROFUL_02259</name>
</gene>
<organism evidence="1 2">
    <name type="scientific">Candidatus Brocadia fulgida</name>
    <dbReference type="NCBI Taxonomy" id="380242"/>
    <lineage>
        <taxon>Bacteria</taxon>
        <taxon>Pseudomonadati</taxon>
        <taxon>Planctomycetota</taxon>
        <taxon>Candidatus Brocadiia</taxon>
        <taxon>Candidatus Brocadiales</taxon>
        <taxon>Candidatus Brocadiaceae</taxon>
        <taxon>Candidatus Brocadia</taxon>
    </lineage>
</organism>
<protein>
    <submittedName>
        <fullName evidence="1">Uncharacterized protein</fullName>
    </submittedName>
</protein>
<keyword evidence="2" id="KW-1185">Reference proteome</keyword>
<sequence length="69" mass="8095">MAQKAILMHPLTIDKPMVLIPVEEYITLLEEAGYTPTPKLDREITQARERFRKGKSISWETLKRELKQI</sequence>
<evidence type="ECO:0000313" key="2">
    <source>
        <dbReference type="Proteomes" id="UP000034954"/>
    </source>
</evidence>
<evidence type="ECO:0000313" key="1">
    <source>
        <dbReference type="EMBL" id="KKO19036.1"/>
    </source>
</evidence>
<proteinExistence type="predicted"/>
<dbReference type="AlphaFoldDB" id="A0A0M2UVL9"/>
<name>A0A0M2UVL9_9BACT</name>